<dbReference type="AlphaFoldDB" id="A0A1C3EEQ9"/>
<accession>A0A1C3EEQ9</accession>
<protein>
    <submittedName>
        <fullName evidence="1">Uncharacterized protein</fullName>
    </submittedName>
</protein>
<organism evidence="1 2">
    <name type="scientific">Veronia pacifica</name>
    <dbReference type="NCBI Taxonomy" id="1080227"/>
    <lineage>
        <taxon>Bacteria</taxon>
        <taxon>Pseudomonadati</taxon>
        <taxon>Pseudomonadota</taxon>
        <taxon>Gammaproteobacteria</taxon>
        <taxon>Vibrionales</taxon>
        <taxon>Vibrionaceae</taxon>
        <taxon>Veronia</taxon>
    </lineage>
</organism>
<dbReference type="EMBL" id="LYBM01000030">
    <property type="protein sequence ID" value="ODA31742.1"/>
    <property type="molecule type" value="Genomic_DNA"/>
</dbReference>
<comment type="caution">
    <text evidence="1">The sequence shown here is derived from an EMBL/GenBank/DDBJ whole genome shotgun (WGS) entry which is preliminary data.</text>
</comment>
<reference evidence="1 2" key="1">
    <citation type="submission" date="2016-05" db="EMBL/GenBank/DDBJ databases">
        <title>Genomic Taxonomy of the Vibrionaceae.</title>
        <authorList>
            <person name="Gomez-Gil B."/>
            <person name="Enciso-Ibarra J."/>
        </authorList>
    </citation>
    <scope>NUCLEOTIDE SEQUENCE [LARGE SCALE GENOMIC DNA]</scope>
    <source>
        <strain evidence="1 2">CAIM 1920</strain>
    </source>
</reference>
<proteinExistence type="predicted"/>
<dbReference type="Proteomes" id="UP000094936">
    <property type="component" value="Unassembled WGS sequence"/>
</dbReference>
<sequence length="68" mass="7787">MEITQHEIKYKKVITMDEAREIQGGNADIFSNMFDLFQGILNSLNFSTFLKVIDGFIKLMGVLAKIFL</sequence>
<name>A0A1C3EEQ9_9GAMM</name>
<evidence type="ECO:0000313" key="1">
    <source>
        <dbReference type="EMBL" id="ODA31742.1"/>
    </source>
</evidence>
<evidence type="ECO:0000313" key="2">
    <source>
        <dbReference type="Proteomes" id="UP000094936"/>
    </source>
</evidence>
<dbReference type="RefSeq" id="WP_068903807.1">
    <property type="nucleotide sequence ID" value="NZ_JBHUIF010000004.1"/>
</dbReference>
<keyword evidence="2" id="KW-1185">Reference proteome</keyword>
<gene>
    <name evidence="1" type="ORF">A8L45_15290</name>
</gene>